<evidence type="ECO:0000256" key="6">
    <source>
        <dbReference type="ARBA" id="ARBA00022490"/>
    </source>
</evidence>
<evidence type="ECO:0000256" key="8">
    <source>
        <dbReference type="ARBA" id="ARBA00022723"/>
    </source>
</evidence>
<proteinExistence type="inferred from homology"/>
<evidence type="ECO:0000256" key="1">
    <source>
        <dbReference type="ARBA" id="ARBA00001968"/>
    </source>
</evidence>
<evidence type="ECO:0000256" key="5">
    <source>
        <dbReference type="ARBA" id="ARBA00015519"/>
    </source>
</evidence>
<dbReference type="InterPro" id="IPR026103">
    <property type="entry name" value="HARBI1_animal"/>
</dbReference>
<accession>A0A6J1Q536</accession>
<comment type="similarity">
    <text evidence="4">Belongs to the HARBI1 family.</text>
</comment>
<dbReference type="Proteomes" id="UP000504618">
    <property type="component" value="Unplaced"/>
</dbReference>
<dbReference type="OrthoDB" id="7552867at2759"/>
<evidence type="ECO:0000256" key="2">
    <source>
        <dbReference type="ARBA" id="ARBA00004123"/>
    </source>
</evidence>
<evidence type="ECO:0000256" key="12">
    <source>
        <dbReference type="ARBA" id="ARBA00045850"/>
    </source>
</evidence>
<keyword evidence="7" id="KW-0540">Nuclease</keyword>
<dbReference type="GO" id="GO:0005737">
    <property type="term" value="C:cytoplasm"/>
    <property type="evidence" value="ECO:0007669"/>
    <property type="project" value="UniProtKB-SubCell"/>
</dbReference>
<sequence length="293" mass="34154">MDPFERFNDIQFWNRYRLSKEAVRFVIGLVEERLSSQAGHEKDVSSALQVLIALRFYAKGCYQTELGDLHGVSQPTVSRIVAKVSKAIAAHLPHFVHFPDIMEALKMEFYNIAGFPQVIGCIDCTHIRIKCPNQERAKLYINRKGFYSINVQVVCDAQRRILDIVARWRGSAHDSRIWNSSRLKEEFEPQTDTQNRYNWAHIRTRLTVERCFGEWKGMFRALQNNMQINLKTAKVAIITMAILFNIRKQFNNFEYEIDDEENQSDEEQPAVVPHATERPGAAFRLDFAQRHFN</sequence>
<dbReference type="PANTHER" id="PTHR22930:SF85">
    <property type="entry name" value="GH03217P-RELATED"/>
    <property type="match status" value="1"/>
</dbReference>
<protein>
    <recommendedName>
        <fullName evidence="5">Putative nuclease HARBI1</fullName>
    </recommendedName>
    <alternativeName>
        <fullName evidence="11">Harbinger transposase-derived nuclease</fullName>
    </alternativeName>
</protein>
<dbReference type="PANTHER" id="PTHR22930">
    <property type="match status" value="1"/>
</dbReference>
<keyword evidence="9" id="KW-0378">Hydrolase</keyword>
<evidence type="ECO:0000259" key="13">
    <source>
        <dbReference type="Pfam" id="PF13359"/>
    </source>
</evidence>
<reference evidence="15" key="1">
    <citation type="submission" date="2025-08" db="UniProtKB">
        <authorList>
            <consortium name="RefSeq"/>
        </authorList>
    </citation>
    <scope>IDENTIFICATION</scope>
    <source>
        <tissue evidence="15">Whole body</tissue>
    </source>
</reference>
<dbReference type="PRINTS" id="PR02086">
    <property type="entry name" value="PUTNUCHARBI1"/>
</dbReference>
<comment type="cofactor">
    <cofactor evidence="1">
        <name>a divalent metal cation</name>
        <dbReference type="ChEBI" id="CHEBI:60240"/>
    </cofactor>
</comment>
<dbReference type="GO" id="GO:0005634">
    <property type="term" value="C:nucleus"/>
    <property type="evidence" value="ECO:0007669"/>
    <property type="project" value="UniProtKB-SubCell"/>
</dbReference>
<comment type="function">
    <text evidence="12">Transposase-derived protein that may have nuclease activity. Does not have transposase activity.</text>
</comment>
<evidence type="ECO:0000256" key="7">
    <source>
        <dbReference type="ARBA" id="ARBA00022722"/>
    </source>
</evidence>
<evidence type="ECO:0000256" key="9">
    <source>
        <dbReference type="ARBA" id="ARBA00022801"/>
    </source>
</evidence>
<keyword evidence="14" id="KW-1185">Reference proteome</keyword>
<dbReference type="GeneID" id="112458104"/>
<evidence type="ECO:0000313" key="14">
    <source>
        <dbReference type="Proteomes" id="UP000504618"/>
    </source>
</evidence>
<dbReference type="GO" id="GO:0016787">
    <property type="term" value="F:hydrolase activity"/>
    <property type="evidence" value="ECO:0007669"/>
    <property type="project" value="UniProtKB-KW"/>
</dbReference>
<evidence type="ECO:0000256" key="10">
    <source>
        <dbReference type="ARBA" id="ARBA00023242"/>
    </source>
</evidence>
<keyword evidence="6" id="KW-0963">Cytoplasm</keyword>
<organism evidence="14 15">
    <name type="scientific">Temnothorax curvispinosus</name>
    <dbReference type="NCBI Taxonomy" id="300111"/>
    <lineage>
        <taxon>Eukaryota</taxon>
        <taxon>Metazoa</taxon>
        <taxon>Ecdysozoa</taxon>
        <taxon>Arthropoda</taxon>
        <taxon>Hexapoda</taxon>
        <taxon>Insecta</taxon>
        <taxon>Pterygota</taxon>
        <taxon>Neoptera</taxon>
        <taxon>Endopterygota</taxon>
        <taxon>Hymenoptera</taxon>
        <taxon>Apocrita</taxon>
        <taxon>Aculeata</taxon>
        <taxon>Formicoidea</taxon>
        <taxon>Formicidae</taxon>
        <taxon>Myrmicinae</taxon>
        <taxon>Temnothorax</taxon>
    </lineage>
</organism>
<dbReference type="InterPro" id="IPR045249">
    <property type="entry name" value="HARBI1-like"/>
</dbReference>
<evidence type="ECO:0000313" key="15">
    <source>
        <dbReference type="RefSeq" id="XP_024877307.1"/>
    </source>
</evidence>
<dbReference type="GO" id="GO:0004518">
    <property type="term" value="F:nuclease activity"/>
    <property type="evidence" value="ECO:0007669"/>
    <property type="project" value="UniProtKB-KW"/>
</dbReference>
<feature type="domain" description="DDE Tnp4" evidence="13">
    <location>
        <begin position="191"/>
        <end position="245"/>
    </location>
</feature>
<evidence type="ECO:0000256" key="4">
    <source>
        <dbReference type="ARBA" id="ARBA00006958"/>
    </source>
</evidence>
<keyword evidence="8" id="KW-0479">Metal-binding</keyword>
<name>A0A6J1Q536_9HYME</name>
<dbReference type="GO" id="GO:0046872">
    <property type="term" value="F:metal ion binding"/>
    <property type="evidence" value="ECO:0007669"/>
    <property type="project" value="UniProtKB-KW"/>
</dbReference>
<keyword evidence="10" id="KW-0539">Nucleus</keyword>
<feature type="domain" description="DDE Tnp4" evidence="13">
    <location>
        <begin position="122"/>
        <end position="188"/>
    </location>
</feature>
<dbReference type="InterPro" id="IPR027806">
    <property type="entry name" value="HARBI1_dom"/>
</dbReference>
<comment type="subcellular location">
    <subcellularLocation>
        <location evidence="3">Cytoplasm</location>
    </subcellularLocation>
    <subcellularLocation>
        <location evidence="2">Nucleus</location>
    </subcellularLocation>
</comment>
<evidence type="ECO:0000256" key="3">
    <source>
        <dbReference type="ARBA" id="ARBA00004496"/>
    </source>
</evidence>
<evidence type="ECO:0000256" key="11">
    <source>
        <dbReference type="ARBA" id="ARBA00030126"/>
    </source>
</evidence>
<gene>
    <name evidence="15" type="primary">LOC112458104</name>
</gene>
<dbReference type="AlphaFoldDB" id="A0A6J1Q536"/>
<dbReference type="Pfam" id="PF13359">
    <property type="entry name" value="DDE_Tnp_4"/>
    <property type="match status" value="2"/>
</dbReference>
<dbReference type="RefSeq" id="XP_024877307.1">
    <property type="nucleotide sequence ID" value="XM_025021539.1"/>
</dbReference>